<dbReference type="PANTHER" id="PTHR48043">
    <property type="entry name" value="EG:EG0003.4 PROTEIN-RELATED"/>
    <property type="match status" value="1"/>
</dbReference>
<proteinExistence type="predicted"/>
<comment type="caution">
    <text evidence="4">The sequence shown here is derived from an EMBL/GenBank/DDBJ whole genome shotgun (WGS) entry which is preliminary data.</text>
</comment>
<dbReference type="Gene3D" id="3.40.50.2000">
    <property type="entry name" value="Glycogen Phosphorylase B"/>
    <property type="match status" value="2"/>
</dbReference>
<sequence>MPKKSVVFITTSANGQANVHIAAASSIILKERDIDVHFISFPSIQPDVQATTRLVTKLSPRTKTIQFHSLPGLSHTEAIIRAFPRQSQICHGWGFREAARWYKLLPDLILPWSVEEYILQFKTIVMEIEAIIATSNGKENVVCVVDSLFAAGIDAVKHLGTPMCLLSPNTLKELALDKQPNAAALWRYPVVGSGYPFPLPWYLVPFNFLLIIWLVYQISTSKAVKEKGAALGQHRPPLLENFMNAFSIDIPTLCQSLPETDFPYAFTPTNVTFCGPILRPSETLSDCDMDLKSWLDGKRTVLINLGGVVAFTHRNGSEIAEAIKILLRHSSNVQVLWKVKYGSYISQAETFYPQKTLAAELEAGSVRIVDWIPIEPSALMREANIVAAVNHGGASSWNEAIASGIPQVNLPLWADTYDFARRSEMLGVGIWGSKTSAPGYDAKELGQALIDVVEGETAALLTAKARQFMALISSKGEGRDIAATRILELLD</sequence>
<organism evidence="4 5">
    <name type="scientific">Cladobotryum mycophilum</name>
    <dbReference type="NCBI Taxonomy" id="491253"/>
    <lineage>
        <taxon>Eukaryota</taxon>
        <taxon>Fungi</taxon>
        <taxon>Dikarya</taxon>
        <taxon>Ascomycota</taxon>
        <taxon>Pezizomycotina</taxon>
        <taxon>Sordariomycetes</taxon>
        <taxon>Hypocreomycetidae</taxon>
        <taxon>Hypocreales</taxon>
        <taxon>Hypocreaceae</taxon>
        <taxon>Cladobotryum</taxon>
    </lineage>
</organism>
<evidence type="ECO:0000256" key="1">
    <source>
        <dbReference type="ARBA" id="ARBA00022676"/>
    </source>
</evidence>
<name>A0ABR0T410_9HYPO</name>
<evidence type="ECO:0000259" key="3">
    <source>
        <dbReference type="Pfam" id="PF06722"/>
    </source>
</evidence>
<keyword evidence="2" id="KW-0808">Transferase</keyword>
<evidence type="ECO:0000313" key="5">
    <source>
        <dbReference type="Proteomes" id="UP001338125"/>
    </source>
</evidence>
<accession>A0ABR0T410</accession>
<keyword evidence="5" id="KW-1185">Reference proteome</keyword>
<gene>
    <name evidence="4" type="ORF">PT974_01565</name>
</gene>
<dbReference type="EMBL" id="JAVFKD010000001">
    <property type="protein sequence ID" value="KAK5999175.1"/>
    <property type="molecule type" value="Genomic_DNA"/>
</dbReference>
<protein>
    <submittedName>
        <fullName evidence="4">Glycosyltransferase buaB</fullName>
    </submittedName>
</protein>
<dbReference type="Proteomes" id="UP001338125">
    <property type="component" value="Unassembled WGS sequence"/>
</dbReference>
<dbReference type="PANTHER" id="PTHR48043:SF145">
    <property type="entry name" value="FI06409P-RELATED"/>
    <property type="match status" value="1"/>
</dbReference>
<feature type="domain" description="Erythromycin biosynthesis protein CIII-like C-terminal" evidence="3">
    <location>
        <begin position="364"/>
        <end position="464"/>
    </location>
</feature>
<dbReference type="InterPro" id="IPR050271">
    <property type="entry name" value="UDP-glycosyltransferase"/>
</dbReference>
<dbReference type="InterPro" id="IPR010610">
    <property type="entry name" value="EryCIII-like_C"/>
</dbReference>
<evidence type="ECO:0000313" key="4">
    <source>
        <dbReference type="EMBL" id="KAK5999175.1"/>
    </source>
</evidence>
<dbReference type="Pfam" id="PF06722">
    <property type="entry name" value="EryCIII-like_C"/>
    <property type="match status" value="1"/>
</dbReference>
<evidence type="ECO:0000256" key="2">
    <source>
        <dbReference type="ARBA" id="ARBA00022679"/>
    </source>
</evidence>
<keyword evidence="1" id="KW-0328">Glycosyltransferase</keyword>
<reference evidence="4 5" key="1">
    <citation type="submission" date="2024-01" db="EMBL/GenBank/DDBJ databases">
        <title>Complete genome of Cladobotryum mycophilum ATHUM6906.</title>
        <authorList>
            <person name="Christinaki A.C."/>
            <person name="Myridakis A.I."/>
            <person name="Kouvelis V.N."/>
        </authorList>
    </citation>
    <scope>NUCLEOTIDE SEQUENCE [LARGE SCALE GENOMIC DNA]</scope>
    <source>
        <strain evidence="4 5">ATHUM6906</strain>
    </source>
</reference>
<dbReference type="SUPFAM" id="SSF53756">
    <property type="entry name" value="UDP-Glycosyltransferase/glycogen phosphorylase"/>
    <property type="match status" value="1"/>
</dbReference>